<dbReference type="EMBL" id="AP004753">
    <property type="protein sequence ID" value="BAD27911.1"/>
    <property type="molecule type" value="Genomic_DNA"/>
</dbReference>
<proteinExistence type="predicted"/>
<sequence length="53" mass="5903">MSSPVHLKLSGPPLTVHHDTNSFLRQRGLHHDRLQRHTADVLARQGISAGPMK</sequence>
<organism evidence="1 2">
    <name type="scientific">Oryza sativa subsp. japonica</name>
    <name type="common">Rice</name>
    <dbReference type="NCBI Taxonomy" id="39947"/>
    <lineage>
        <taxon>Eukaryota</taxon>
        <taxon>Viridiplantae</taxon>
        <taxon>Streptophyta</taxon>
        <taxon>Embryophyta</taxon>
        <taxon>Tracheophyta</taxon>
        <taxon>Spermatophyta</taxon>
        <taxon>Magnoliopsida</taxon>
        <taxon>Liliopsida</taxon>
        <taxon>Poales</taxon>
        <taxon>Poaceae</taxon>
        <taxon>BOP clade</taxon>
        <taxon>Oryzoideae</taxon>
        <taxon>Oryzeae</taxon>
        <taxon>Oryzinae</taxon>
        <taxon>Oryza</taxon>
        <taxon>Oryza sativa</taxon>
    </lineage>
</organism>
<protein>
    <submittedName>
        <fullName evidence="1">Uncharacterized protein</fullName>
    </submittedName>
</protein>
<dbReference type="AlphaFoldDB" id="Q6ETV9"/>
<gene>
    <name evidence="1" type="primary">P0508B05.18</name>
</gene>
<reference evidence="2" key="2">
    <citation type="journal article" date="2008" name="Nucleic Acids Res.">
        <title>The rice annotation project database (RAP-DB): 2008 update.</title>
        <authorList>
            <consortium name="The rice annotation project (RAP)"/>
        </authorList>
    </citation>
    <scope>GENOME REANNOTATION</scope>
    <source>
        <strain evidence="2">cv. Nipponbare</strain>
    </source>
</reference>
<name>Q6ETV9_ORYSJ</name>
<accession>Q6ETV9</accession>
<evidence type="ECO:0000313" key="1">
    <source>
        <dbReference type="EMBL" id="BAD27911.1"/>
    </source>
</evidence>
<reference evidence="2" key="1">
    <citation type="journal article" date="2005" name="Nature">
        <title>The map-based sequence of the rice genome.</title>
        <authorList>
            <consortium name="International rice genome sequencing project (IRGSP)"/>
            <person name="Matsumoto T."/>
            <person name="Wu J."/>
            <person name="Kanamori H."/>
            <person name="Katayose Y."/>
            <person name="Fujisawa M."/>
            <person name="Namiki N."/>
            <person name="Mizuno H."/>
            <person name="Yamamoto K."/>
            <person name="Antonio B.A."/>
            <person name="Baba T."/>
            <person name="Sakata K."/>
            <person name="Nagamura Y."/>
            <person name="Aoki H."/>
            <person name="Arikawa K."/>
            <person name="Arita K."/>
            <person name="Bito T."/>
            <person name="Chiden Y."/>
            <person name="Fujitsuka N."/>
            <person name="Fukunaka R."/>
            <person name="Hamada M."/>
            <person name="Harada C."/>
            <person name="Hayashi A."/>
            <person name="Hijishita S."/>
            <person name="Honda M."/>
            <person name="Hosokawa S."/>
            <person name="Ichikawa Y."/>
            <person name="Idonuma A."/>
            <person name="Iijima M."/>
            <person name="Ikeda M."/>
            <person name="Ikeno M."/>
            <person name="Ito K."/>
            <person name="Ito S."/>
            <person name="Ito T."/>
            <person name="Ito Y."/>
            <person name="Ito Y."/>
            <person name="Iwabuchi A."/>
            <person name="Kamiya K."/>
            <person name="Karasawa W."/>
            <person name="Kurita K."/>
            <person name="Katagiri S."/>
            <person name="Kikuta A."/>
            <person name="Kobayashi H."/>
            <person name="Kobayashi N."/>
            <person name="Machita K."/>
            <person name="Maehara T."/>
            <person name="Masukawa M."/>
            <person name="Mizubayashi T."/>
            <person name="Mukai Y."/>
            <person name="Nagasaki H."/>
            <person name="Nagata Y."/>
            <person name="Naito S."/>
            <person name="Nakashima M."/>
            <person name="Nakama Y."/>
            <person name="Nakamichi Y."/>
            <person name="Nakamura M."/>
            <person name="Meguro A."/>
            <person name="Negishi M."/>
            <person name="Ohta I."/>
            <person name="Ohta T."/>
            <person name="Okamoto M."/>
            <person name="Ono N."/>
            <person name="Saji S."/>
            <person name="Sakaguchi M."/>
            <person name="Sakai K."/>
            <person name="Shibata M."/>
            <person name="Shimokawa T."/>
            <person name="Song J."/>
            <person name="Takazaki Y."/>
            <person name="Terasawa K."/>
            <person name="Tsugane M."/>
            <person name="Tsuji K."/>
            <person name="Ueda S."/>
            <person name="Waki K."/>
            <person name="Yamagata H."/>
            <person name="Yamamoto M."/>
            <person name="Yamamoto S."/>
            <person name="Yamane H."/>
            <person name="Yoshiki S."/>
            <person name="Yoshihara R."/>
            <person name="Yukawa K."/>
            <person name="Zhong H."/>
            <person name="Yano M."/>
            <person name="Yuan Q."/>
            <person name="Ouyang S."/>
            <person name="Liu J."/>
            <person name="Jones K.M."/>
            <person name="Gansberger K."/>
            <person name="Moffat K."/>
            <person name="Hill J."/>
            <person name="Bera J."/>
            <person name="Fadrosh D."/>
            <person name="Jin S."/>
            <person name="Johri S."/>
            <person name="Kim M."/>
            <person name="Overton L."/>
            <person name="Reardon M."/>
            <person name="Tsitrin T."/>
            <person name="Vuong H."/>
            <person name="Weaver B."/>
            <person name="Ciecko A."/>
            <person name="Tallon L."/>
            <person name="Jackson J."/>
            <person name="Pai G."/>
            <person name="Aken S.V."/>
            <person name="Utterback T."/>
            <person name="Reidmuller S."/>
            <person name="Feldblyum T."/>
            <person name="Hsiao J."/>
            <person name="Zismann V."/>
            <person name="Iobst S."/>
            <person name="de Vazeille A.R."/>
            <person name="Buell C.R."/>
            <person name="Ying K."/>
            <person name="Li Y."/>
            <person name="Lu T."/>
            <person name="Huang Y."/>
            <person name="Zhao Q."/>
            <person name="Feng Q."/>
            <person name="Zhang L."/>
            <person name="Zhu J."/>
            <person name="Weng Q."/>
            <person name="Mu J."/>
            <person name="Lu Y."/>
            <person name="Fan D."/>
            <person name="Liu Y."/>
            <person name="Guan J."/>
            <person name="Zhang Y."/>
            <person name="Yu S."/>
            <person name="Liu X."/>
            <person name="Zhang Y."/>
            <person name="Hong G."/>
            <person name="Han B."/>
            <person name="Choisne N."/>
            <person name="Demange N."/>
            <person name="Orjeda G."/>
            <person name="Samain S."/>
            <person name="Cattolico L."/>
            <person name="Pelletier E."/>
            <person name="Couloux A."/>
            <person name="Segurens B."/>
            <person name="Wincker P."/>
            <person name="D'Hont A."/>
            <person name="Scarpelli C."/>
            <person name="Weissenbach J."/>
            <person name="Salanoubat M."/>
            <person name="Quetier F."/>
            <person name="Yu Y."/>
            <person name="Kim H.R."/>
            <person name="Rambo T."/>
            <person name="Currie J."/>
            <person name="Collura K."/>
            <person name="Luo M."/>
            <person name="Yang T."/>
            <person name="Ammiraju J.S.S."/>
            <person name="Engler F."/>
            <person name="Soderlund C."/>
            <person name="Wing R.A."/>
            <person name="Palmer L.E."/>
            <person name="de la Bastide M."/>
            <person name="Spiegel L."/>
            <person name="Nascimento L."/>
            <person name="Zutavern T."/>
            <person name="O'Shaughnessy A."/>
            <person name="Dike S."/>
            <person name="Dedhia N."/>
            <person name="Preston R."/>
            <person name="Balija V."/>
            <person name="McCombie W.R."/>
            <person name="Chow T."/>
            <person name="Chen H."/>
            <person name="Chung M."/>
            <person name="Chen C."/>
            <person name="Shaw J."/>
            <person name="Wu H."/>
            <person name="Hsiao K."/>
            <person name="Chao Y."/>
            <person name="Chu M."/>
            <person name="Cheng C."/>
            <person name="Hour A."/>
            <person name="Lee P."/>
            <person name="Lin S."/>
            <person name="Lin Y."/>
            <person name="Liou J."/>
            <person name="Liu S."/>
            <person name="Hsing Y."/>
            <person name="Raghuvanshi S."/>
            <person name="Mohanty A."/>
            <person name="Bharti A.K."/>
            <person name="Gaur A."/>
            <person name="Gupta V."/>
            <person name="Kumar D."/>
            <person name="Ravi V."/>
            <person name="Vij S."/>
            <person name="Kapur A."/>
            <person name="Khurana P."/>
            <person name="Khurana P."/>
            <person name="Khurana J.P."/>
            <person name="Tyagi A.K."/>
            <person name="Gaikwad K."/>
            <person name="Singh A."/>
            <person name="Dalal V."/>
            <person name="Srivastava S."/>
            <person name="Dixit A."/>
            <person name="Pal A.K."/>
            <person name="Ghazi I.A."/>
            <person name="Yadav M."/>
            <person name="Pandit A."/>
            <person name="Bhargava A."/>
            <person name="Sureshbabu K."/>
            <person name="Batra K."/>
            <person name="Sharma T.R."/>
            <person name="Mohapatra T."/>
            <person name="Singh N.K."/>
            <person name="Messing J."/>
            <person name="Nelson A.B."/>
            <person name="Fuks G."/>
            <person name="Kavchok S."/>
            <person name="Keizer G."/>
            <person name="Linton E."/>
            <person name="Llaca V."/>
            <person name="Song R."/>
            <person name="Tanyolac B."/>
            <person name="Young S."/>
            <person name="Ho-Il K."/>
            <person name="Hahn J.H."/>
            <person name="Sangsakoo G."/>
            <person name="Vanavichit A."/>
            <person name="de Mattos Luiz.A.T."/>
            <person name="Zimmer P.D."/>
            <person name="Malone G."/>
            <person name="Dellagostin O."/>
            <person name="de Oliveira A.C."/>
            <person name="Bevan M."/>
            <person name="Bancroft I."/>
            <person name="Minx P."/>
            <person name="Cordum H."/>
            <person name="Wilson R."/>
            <person name="Cheng Z."/>
            <person name="Jin W."/>
            <person name="Jiang J."/>
            <person name="Leong S.A."/>
            <person name="Iwama H."/>
            <person name="Gojobori T."/>
            <person name="Itoh T."/>
            <person name="Niimura Y."/>
            <person name="Fujii Y."/>
            <person name="Habara T."/>
            <person name="Sakai H."/>
            <person name="Sato Y."/>
            <person name="Wilson G."/>
            <person name="Kumar K."/>
            <person name="McCouch S."/>
            <person name="Juretic N."/>
            <person name="Hoen D."/>
            <person name="Wright S."/>
            <person name="Bruskiewich R."/>
            <person name="Bureau T."/>
            <person name="Miyao A."/>
            <person name="Hirochika H."/>
            <person name="Nishikawa T."/>
            <person name="Kadowaki K."/>
            <person name="Sugiura M."/>
            <person name="Burr B."/>
            <person name="Sasaki T."/>
        </authorList>
    </citation>
    <scope>NUCLEOTIDE SEQUENCE [LARGE SCALE GENOMIC DNA]</scope>
    <source>
        <strain evidence="2">cv. Nipponbare</strain>
    </source>
</reference>
<dbReference type="Proteomes" id="UP000000763">
    <property type="component" value="Chromosome 2"/>
</dbReference>
<evidence type="ECO:0000313" key="2">
    <source>
        <dbReference type="Proteomes" id="UP000000763"/>
    </source>
</evidence>